<dbReference type="PANTHER" id="PTHR42648">
    <property type="entry name" value="TRANSPOSASE, PUTATIVE-RELATED"/>
    <property type="match status" value="1"/>
</dbReference>
<dbReference type="GO" id="GO:0003964">
    <property type="term" value="F:RNA-directed DNA polymerase activity"/>
    <property type="evidence" value="ECO:0007669"/>
    <property type="project" value="UniProtKB-KW"/>
</dbReference>
<dbReference type="InterPro" id="IPR036397">
    <property type="entry name" value="RNaseH_sf"/>
</dbReference>
<sequence>MIIRDGKQESSSKSRQARVEKKETGGKQETVIDEKAENTVKECTNWKDKKKDKEQEALLISEDTAFGITGENIGPKPNPVKSRAWRGRRGRSMIPFADFFNHDIDSETRPLNDDFEQFIAGKDYAPGDEVFLKYVDISNDELLLHFGFMIPFSQYDTVLVEITVPQHDHLRAMKLDLLDRHTPLVLNGFKESHSCRCYFLLMNVESSCVEGLGIPISLRAFARVDTRPTPYGLRILDRATVCRNFCTELQELAMEATEDDGYLAHIPLKNKAREMEAHRFLRMRFDDMIENHSAALEELAMEATEDDGYLAHIPLKNKAREMEAHRFLRMRFDDMIENHSAALESLTCAASPTLSGKCARRMQLARDLLTSDLQILRSASAWLKCYCETLKVHTGLGKCRQTKVLLSQLCLYRCDPLFLPVKLVSDLGKIEDLLYVKDYYLPVFTTEKPENKTDAEWTILHRQGIINQLAGKQTRLAFKSRSPFRMENILDLVHSDVCGPMKTKTLGGCSYFVTFIDDHSRKRKTKCIRTDNRGEYIGPFDAYCREHGIQHQKTPPKIPQLNGLAERMNRTLVERVRCLLSHAGLPASFWGEALNMAVHVINLTPCVPLRFDVPDRVWSDKDVSYRHLRVFGCKAFVHIPKDERSKLDVKTKPCVFLGYGQDEFGYRLYDPVQKRLVRSRDVVFEEDQTLKDVENAERETIPQHKDDLIDLDPVPPKHFDSQFGDDIQNENEQVCMMMLMLRRATKLDEDFILSEASTEEWYKNFESVIGKQGYRKTSSDHCVFFQKFGDDDFIILLLYVMKYLGPAKQIIGIRIFRDRGVPMNYAYITKQYIENVMQVFNMDKAKVADLAHALVLSVGFFVQILVRSIEKLLNGYLDICEGEQFHGNSNCKSVWHDLQQKLERS</sequence>
<evidence type="ECO:0000313" key="4">
    <source>
        <dbReference type="Proteomes" id="UP001151760"/>
    </source>
</evidence>
<dbReference type="Pfam" id="PF25597">
    <property type="entry name" value="SH3_retrovirus"/>
    <property type="match status" value="1"/>
</dbReference>
<dbReference type="InterPro" id="IPR057670">
    <property type="entry name" value="SH3_retrovirus"/>
</dbReference>
<protein>
    <submittedName>
        <fullName evidence="3">RNA-directed DNA polymerase</fullName>
    </submittedName>
</protein>
<proteinExistence type="predicted"/>
<keyword evidence="4" id="KW-1185">Reference proteome</keyword>
<evidence type="ECO:0000256" key="1">
    <source>
        <dbReference type="SAM" id="MobiDB-lite"/>
    </source>
</evidence>
<accession>A0ABQ5AS92</accession>
<evidence type="ECO:0000313" key="3">
    <source>
        <dbReference type="EMBL" id="GJT05141.1"/>
    </source>
</evidence>
<feature type="region of interest" description="Disordered" evidence="1">
    <location>
        <begin position="1"/>
        <end position="31"/>
    </location>
</feature>
<reference evidence="3" key="1">
    <citation type="journal article" date="2022" name="Int. J. Mol. Sci.">
        <title>Draft Genome of Tanacetum Coccineum: Genomic Comparison of Closely Related Tanacetum-Family Plants.</title>
        <authorList>
            <person name="Yamashiro T."/>
            <person name="Shiraishi A."/>
            <person name="Nakayama K."/>
            <person name="Satake H."/>
        </authorList>
    </citation>
    <scope>NUCLEOTIDE SEQUENCE</scope>
</reference>
<gene>
    <name evidence="3" type="ORF">Tco_0839603</name>
</gene>
<dbReference type="PROSITE" id="PS50994">
    <property type="entry name" value="INTEGRASE"/>
    <property type="match status" value="1"/>
</dbReference>
<reference evidence="3" key="2">
    <citation type="submission" date="2022-01" db="EMBL/GenBank/DDBJ databases">
        <authorList>
            <person name="Yamashiro T."/>
            <person name="Shiraishi A."/>
            <person name="Satake H."/>
            <person name="Nakayama K."/>
        </authorList>
    </citation>
    <scope>NUCLEOTIDE SEQUENCE</scope>
</reference>
<dbReference type="Gene3D" id="3.90.1420.10">
    <property type="entry name" value="Rubisco LSMT, substrate-binding domain"/>
    <property type="match status" value="1"/>
</dbReference>
<comment type="caution">
    <text evidence="3">The sequence shown here is derived from an EMBL/GenBank/DDBJ whole genome shotgun (WGS) entry which is preliminary data.</text>
</comment>
<dbReference type="Gene3D" id="3.30.420.10">
    <property type="entry name" value="Ribonuclease H-like superfamily/Ribonuclease H"/>
    <property type="match status" value="1"/>
</dbReference>
<organism evidence="3 4">
    <name type="scientific">Tanacetum coccineum</name>
    <dbReference type="NCBI Taxonomy" id="301880"/>
    <lineage>
        <taxon>Eukaryota</taxon>
        <taxon>Viridiplantae</taxon>
        <taxon>Streptophyta</taxon>
        <taxon>Embryophyta</taxon>
        <taxon>Tracheophyta</taxon>
        <taxon>Spermatophyta</taxon>
        <taxon>Magnoliopsida</taxon>
        <taxon>eudicotyledons</taxon>
        <taxon>Gunneridae</taxon>
        <taxon>Pentapetalae</taxon>
        <taxon>asterids</taxon>
        <taxon>campanulids</taxon>
        <taxon>Asterales</taxon>
        <taxon>Asteraceae</taxon>
        <taxon>Asteroideae</taxon>
        <taxon>Anthemideae</taxon>
        <taxon>Anthemidinae</taxon>
        <taxon>Tanacetum</taxon>
    </lineage>
</organism>
<dbReference type="InterPro" id="IPR036464">
    <property type="entry name" value="Rubisco_LSMT_subst-bd_sf"/>
</dbReference>
<dbReference type="SUPFAM" id="SSF82199">
    <property type="entry name" value="SET domain"/>
    <property type="match status" value="1"/>
</dbReference>
<dbReference type="PANTHER" id="PTHR42648:SF28">
    <property type="entry name" value="TRANSPOSON-ENCODED PROTEIN WITH RIBONUCLEASE H-LIKE AND RETROVIRUS ZINC FINGER-LIKE DOMAINS"/>
    <property type="match status" value="1"/>
</dbReference>
<dbReference type="Gene3D" id="3.90.1410.10">
    <property type="entry name" value="set domain protein methyltransferase, domain 1"/>
    <property type="match status" value="1"/>
</dbReference>
<name>A0ABQ5AS92_9ASTR</name>
<dbReference type="Proteomes" id="UP001151760">
    <property type="component" value="Unassembled WGS sequence"/>
</dbReference>
<dbReference type="CDD" id="cd10527">
    <property type="entry name" value="SET_LSMT"/>
    <property type="match status" value="1"/>
</dbReference>
<dbReference type="InterPro" id="IPR046341">
    <property type="entry name" value="SET_dom_sf"/>
</dbReference>
<keyword evidence="3" id="KW-0808">Transferase</keyword>
<dbReference type="SUPFAM" id="SSF53098">
    <property type="entry name" value="Ribonuclease H-like"/>
    <property type="match status" value="1"/>
</dbReference>
<keyword evidence="3" id="KW-0695">RNA-directed DNA polymerase</keyword>
<dbReference type="InterPro" id="IPR001584">
    <property type="entry name" value="Integrase_cat-core"/>
</dbReference>
<dbReference type="InterPro" id="IPR039537">
    <property type="entry name" value="Retrotran_Ty1/copia-like"/>
</dbReference>
<dbReference type="EMBL" id="BQNB010012563">
    <property type="protein sequence ID" value="GJT05141.1"/>
    <property type="molecule type" value="Genomic_DNA"/>
</dbReference>
<keyword evidence="3" id="KW-0548">Nucleotidyltransferase</keyword>
<feature type="domain" description="Integrase catalytic" evidence="2">
    <location>
        <begin position="528"/>
        <end position="622"/>
    </location>
</feature>
<evidence type="ECO:0000259" key="2">
    <source>
        <dbReference type="PROSITE" id="PS50994"/>
    </source>
</evidence>
<dbReference type="InterPro" id="IPR012337">
    <property type="entry name" value="RNaseH-like_sf"/>
</dbReference>